<protein>
    <submittedName>
        <fullName evidence="1">Uncharacterized protein</fullName>
    </submittedName>
</protein>
<gene>
    <name evidence="1" type="ORF">LNTAR_01682</name>
</gene>
<accession>A6DRD0</accession>
<dbReference type="AlphaFoldDB" id="A6DRD0"/>
<dbReference type="Proteomes" id="UP000004947">
    <property type="component" value="Unassembled WGS sequence"/>
</dbReference>
<sequence length="57" mass="6812">MKKARHRELDLFVFYRNHEAHVARHGLFFESLGDFVKDTYFIFFMIIHNVGQSPQVA</sequence>
<comment type="caution">
    <text evidence="1">The sequence shown here is derived from an EMBL/GenBank/DDBJ whole genome shotgun (WGS) entry which is preliminary data.</text>
</comment>
<name>A6DRD0_9BACT</name>
<organism evidence="1 2">
    <name type="scientific">Lentisphaera araneosa HTCC2155</name>
    <dbReference type="NCBI Taxonomy" id="313628"/>
    <lineage>
        <taxon>Bacteria</taxon>
        <taxon>Pseudomonadati</taxon>
        <taxon>Lentisphaerota</taxon>
        <taxon>Lentisphaeria</taxon>
        <taxon>Lentisphaerales</taxon>
        <taxon>Lentisphaeraceae</taxon>
        <taxon>Lentisphaera</taxon>
    </lineage>
</organism>
<keyword evidence="2" id="KW-1185">Reference proteome</keyword>
<evidence type="ECO:0000313" key="1">
    <source>
        <dbReference type="EMBL" id="EDM25877.1"/>
    </source>
</evidence>
<dbReference type="EMBL" id="ABCK01000023">
    <property type="protein sequence ID" value="EDM25877.1"/>
    <property type="molecule type" value="Genomic_DNA"/>
</dbReference>
<proteinExistence type="predicted"/>
<reference evidence="1 2" key="1">
    <citation type="journal article" date="2010" name="J. Bacteriol.">
        <title>Genome sequence of Lentisphaera araneosa HTCC2155T, the type species of the order Lentisphaerales in the phylum Lentisphaerae.</title>
        <authorList>
            <person name="Thrash J.C."/>
            <person name="Cho J.C."/>
            <person name="Vergin K.L."/>
            <person name="Morris R.M."/>
            <person name="Giovannoni S.J."/>
        </authorList>
    </citation>
    <scope>NUCLEOTIDE SEQUENCE [LARGE SCALE GENOMIC DNA]</scope>
    <source>
        <strain evidence="1 2">HTCC2155</strain>
    </source>
</reference>
<evidence type="ECO:0000313" key="2">
    <source>
        <dbReference type="Proteomes" id="UP000004947"/>
    </source>
</evidence>